<evidence type="ECO:0000256" key="1">
    <source>
        <dbReference type="SAM" id="MobiDB-lite"/>
    </source>
</evidence>
<keyword evidence="2" id="KW-0472">Membrane</keyword>
<dbReference type="AlphaFoldDB" id="A0A6N7IYA6"/>
<keyword evidence="4" id="KW-1185">Reference proteome</keyword>
<evidence type="ECO:0000313" key="4">
    <source>
        <dbReference type="Proteomes" id="UP000460257"/>
    </source>
</evidence>
<evidence type="ECO:0000256" key="2">
    <source>
        <dbReference type="SAM" id="Phobius"/>
    </source>
</evidence>
<evidence type="ECO:0000313" key="3">
    <source>
        <dbReference type="EMBL" id="MQN00752.1"/>
    </source>
</evidence>
<evidence type="ECO:0008006" key="5">
    <source>
        <dbReference type="Google" id="ProtNLM"/>
    </source>
</evidence>
<organism evidence="3 4">
    <name type="scientific">Candidatus Weimeria bifida</name>
    <dbReference type="NCBI Taxonomy" id="2599074"/>
    <lineage>
        <taxon>Bacteria</taxon>
        <taxon>Bacillati</taxon>
        <taxon>Bacillota</taxon>
        <taxon>Clostridia</taxon>
        <taxon>Lachnospirales</taxon>
        <taxon>Lachnospiraceae</taxon>
        <taxon>Candidatus Weimeria</taxon>
    </lineage>
</organism>
<keyword evidence="2" id="KW-1133">Transmembrane helix</keyword>
<accession>A0A6N7IYA6</accession>
<comment type="caution">
    <text evidence="3">The sequence shown here is derived from an EMBL/GenBank/DDBJ whole genome shotgun (WGS) entry which is preliminary data.</text>
</comment>
<feature type="transmembrane region" description="Helical" evidence="2">
    <location>
        <begin position="74"/>
        <end position="91"/>
    </location>
</feature>
<feature type="transmembrane region" description="Helical" evidence="2">
    <location>
        <begin position="97"/>
        <end position="118"/>
    </location>
</feature>
<reference evidence="3" key="1">
    <citation type="journal article" date="2020" name="Appl. Environ. Microbiol.">
        <title>Medium-Chain Fatty Acid Synthesis by 'Candidatus Weimeria bifida' gen. nov., sp. nov., and 'Candidatus Pseudoramibacter fermentans' sp. nov.</title>
        <authorList>
            <person name="Scarborough M.J."/>
            <person name="Myers K.S."/>
            <person name="Donohue T.J."/>
            <person name="Noguera D.R."/>
        </authorList>
    </citation>
    <scope>NUCLEOTIDE SEQUENCE</scope>
    <source>
        <strain evidence="3">LCO1.1</strain>
    </source>
</reference>
<keyword evidence="2" id="KW-0812">Transmembrane</keyword>
<dbReference type="Proteomes" id="UP000460257">
    <property type="component" value="Unassembled WGS sequence"/>
</dbReference>
<gene>
    <name evidence="3" type="ORF">FRC54_02000</name>
</gene>
<name>A0A6N7IYA6_9FIRM</name>
<protein>
    <recommendedName>
        <fullName evidence="5">DUF308 domain-containing protein</fullName>
    </recommendedName>
</protein>
<feature type="transmembrane region" description="Helical" evidence="2">
    <location>
        <begin position="38"/>
        <end position="62"/>
    </location>
</feature>
<sequence length="289" mass="32142">MEEKRVNRNYAAMMAVVIISVLLIIVGAILAIDHAFPAVGFIYVMSGFAIIGGCWLVLRFFMKEEYMSVSNYDFSTGILLILAGVLLILQARAVAGHLIYVLGAILIVLGVCILQFFLQCAFMRGPFSAFLNFVFAAAVICLGAAFFLVDTPTIFANLTYFYLGVMFAGILGILALMITFIRSVKYERWLNLSAKRNKEDEPFTETYFDVKRSRERNLEDQPFTVKDLPPEPNPGRLWNEPIEEEEEIEVAPKSESHDDSRSEPEVSSSSGSGDDVKDGTSNSADGKDR</sequence>
<dbReference type="EMBL" id="VOGC01000002">
    <property type="protein sequence ID" value="MQN00752.1"/>
    <property type="molecule type" value="Genomic_DNA"/>
</dbReference>
<feature type="transmembrane region" description="Helical" evidence="2">
    <location>
        <begin position="12"/>
        <end position="32"/>
    </location>
</feature>
<feature type="transmembrane region" description="Helical" evidence="2">
    <location>
        <begin position="130"/>
        <end position="149"/>
    </location>
</feature>
<proteinExistence type="predicted"/>
<feature type="transmembrane region" description="Helical" evidence="2">
    <location>
        <begin position="161"/>
        <end position="181"/>
    </location>
</feature>
<feature type="compositionally biased region" description="Basic and acidic residues" evidence="1">
    <location>
        <begin position="250"/>
        <end position="264"/>
    </location>
</feature>
<feature type="region of interest" description="Disordered" evidence="1">
    <location>
        <begin position="219"/>
        <end position="289"/>
    </location>
</feature>